<comment type="caution">
    <text evidence="2">The sequence shown here is derived from an EMBL/GenBank/DDBJ whole genome shotgun (WGS) entry which is preliminary data.</text>
</comment>
<organism evidence="2 3">
    <name type="scientific">Chryseobacterium vrystaatense</name>
    <dbReference type="NCBI Taxonomy" id="307480"/>
    <lineage>
        <taxon>Bacteria</taxon>
        <taxon>Pseudomonadati</taxon>
        <taxon>Bacteroidota</taxon>
        <taxon>Flavobacteriia</taxon>
        <taxon>Flavobacteriales</taxon>
        <taxon>Weeksellaceae</taxon>
        <taxon>Chryseobacterium group</taxon>
        <taxon>Chryseobacterium</taxon>
    </lineage>
</organism>
<evidence type="ECO:0000313" key="2">
    <source>
        <dbReference type="EMBL" id="KFF28161.1"/>
    </source>
</evidence>
<dbReference type="Proteomes" id="UP000028719">
    <property type="component" value="Unassembled WGS sequence"/>
</dbReference>
<evidence type="ECO:0000259" key="1">
    <source>
        <dbReference type="Pfam" id="PF06527"/>
    </source>
</evidence>
<sequence>MTKKYVIPGYIPPEEDEILSSWIFRLARSHKMKPFTFAKYGLEVPDLWNRDFDKFYNQKLVDLLTTLTPLNHCKINSLHLISYQDIIFNSKINSAFTEGILNVGVEHRMRNNKGLLACPLCLSKKEFYKKSWRLVSSIVCTDCLCNLIDECPDCKMPIVFQRLDIGKKDVYLEKPMYLCWNCNNDLRKNYTLIDKNSDIFKYQEYINRTIEYGYNKNTQYSFNYFSVLFSILRKSRSNSTKFFRLREAFTKEFEISSDELSIHNFELSLQLRKLLLPLIYNLLSDLDQNFIPFCERNFIRISDIRSDGQPLPFWIFNKFR</sequence>
<dbReference type="RefSeq" id="WP_034739457.1">
    <property type="nucleotide sequence ID" value="NZ_JPRI01000001.1"/>
</dbReference>
<keyword evidence="3" id="KW-1185">Reference proteome</keyword>
<dbReference type="Pfam" id="PF06527">
    <property type="entry name" value="TniQ"/>
    <property type="match status" value="1"/>
</dbReference>
<name>A0ABR4USA5_9FLAO</name>
<gene>
    <name evidence="2" type="ORF">IW16_02785</name>
</gene>
<proteinExistence type="predicted"/>
<feature type="domain" description="TniQ" evidence="1">
    <location>
        <begin position="11"/>
        <end position="141"/>
    </location>
</feature>
<dbReference type="EMBL" id="JPRI01000001">
    <property type="protein sequence ID" value="KFF28161.1"/>
    <property type="molecule type" value="Genomic_DNA"/>
</dbReference>
<reference evidence="2 3" key="1">
    <citation type="submission" date="2014-07" db="EMBL/GenBank/DDBJ databases">
        <title>Genome of Chryseobacterium vrystaatense LMG 22846.</title>
        <authorList>
            <person name="Pipes S.E."/>
            <person name="Stropko S.J."/>
            <person name="Newman J.D."/>
        </authorList>
    </citation>
    <scope>NUCLEOTIDE SEQUENCE [LARGE SCALE GENOMIC DNA]</scope>
    <source>
        <strain evidence="2 3">LMG 22846</strain>
    </source>
</reference>
<dbReference type="InterPro" id="IPR009492">
    <property type="entry name" value="TniQ"/>
</dbReference>
<accession>A0ABR4USA5</accession>
<evidence type="ECO:0000313" key="3">
    <source>
        <dbReference type="Proteomes" id="UP000028719"/>
    </source>
</evidence>
<protein>
    <recommendedName>
        <fullName evidence="1">TniQ domain-containing protein</fullName>
    </recommendedName>
</protein>